<organism evidence="1 2">
    <name type="scientific">candidate division WS6 bacterium GW2011_GWE1_34_7</name>
    <dbReference type="NCBI Taxonomy" id="1619093"/>
    <lineage>
        <taxon>Bacteria</taxon>
        <taxon>Candidatus Dojkabacteria</taxon>
    </lineage>
</organism>
<reference evidence="1 2" key="1">
    <citation type="journal article" date="2015" name="Nature">
        <title>rRNA introns, odd ribosomes, and small enigmatic genomes across a large radiation of phyla.</title>
        <authorList>
            <person name="Brown C.T."/>
            <person name="Hug L.A."/>
            <person name="Thomas B.C."/>
            <person name="Sharon I."/>
            <person name="Castelle C.J."/>
            <person name="Singh A."/>
            <person name="Wilkins M.J."/>
            <person name="Williams K.H."/>
            <person name="Banfield J.F."/>
        </authorList>
    </citation>
    <scope>NUCLEOTIDE SEQUENCE [LARGE SCALE GENOMIC DNA]</scope>
</reference>
<gene>
    <name evidence="1" type="ORF">UR61_C0001G0014</name>
</gene>
<evidence type="ECO:0000313" key="2">
    <source>
        <dbReference type="Proteomes" id="UP000033866"/>
    </source>
</evidence>
<comment type="caution">
    <text evidence="1">The sequence shown here is derived from an EMBL/GenBank/DDBJ whole genome shotgun (WGS) entry which is preliminary data.</text>
</comment>
<accession>A0A0G0BRM7</accession>
<evidence type="ECO:0000313" key="1">
    <source>
        <dbReference type="EMBL" id="KKP66296.1"/>
    </source>
</evidence>
<dbReference type="EMBL" id="LBPV01000001">
    <property type="protein sequence ID" value="KKP66296.1"/>
    <property type="molecule type" value="Genomic_DNA"/>
</dbReference>
<protein>
    <submittedName>
        <fullName evidence="1">Uncharacterized protein</fullName>
    </submittedName>
</protein>
<sequence>MKKVIFIFGFISIFFFLFIQKGYAAYVSSICSAPVTSQCNNSWDVGDYCNLCVGGYEGTCNCSTDKLRYCCTSWTQKYVSSCTVNYSCTEEDNRACTIRTRTLDGSCYDTSTSCDCCDDCNPTCPSGSSTSPVTAYPVTASCSNGAGCGSNTITCYYQRQDLCTNATISDEWIKSGESTVITSNANTNVNYFFYIFYNRDHLVDGNPQPICTTTYNATWAFAQGQCPVGSYQFQTYHHYDTARIQDTLTVPANTIFIRDSNNGNLYVDNVQVNLYFMVDGQAFSFPDIDCVVYFNHCTPLCTPTCVSPLTSTVTSYGSTTVNCSNVPSACGTESRTCYCSNCTAPNCPTDLSNTNLGYGTSTYRTSCTNTCNYTNYRTCYCRDCVLPIPTGTTLTDTGKQSTLATYQTTSCSRGTGCPLKTDDLYCIRCTPPACAPTYATTPQYSSSGVYLGSTTRSCNNTLASCGTESRTCYCYDCIQSCPSPLSNTAVVTDPNLILDNFRSCSTGCGVPRTEDCFEVPSPQPTETLLMPRTTPPLNGYGFSSVTHTGIPNINPRSGTLNDPVLVTANFADASGAADIEALFVWMRDSSLTSTPTTPLALGSATPQAPSNSSWGFMMRRTSTNTWIPYVPSYGVTPSVWVPAPYNSLTRTFMISGPNRQNMVEVTLTANISATGFTTLTMPFQLKFSGNNIYESVAQTQYRVYLMGLDRFSFTPSDNYTFSVSNYWSTNQLRYRTTYLPSQLYARAWTNTAKLWTIDKGLPSVTFTNNTPLVSGNTLRLDWTATDSKNLYAIIGNIYSTAAADARAITLSTSTTGVLLRATNPFIPLPEDGNVGRLNGDWSFRVAPNMNATSHSGSVNVNIGANRTGTLIFYITVFDDAGNVYSQRRTYNLDDWFVTDGGLAYSAEGTAFVAKETTNSWTGKLPPFAVSGWIESLTNNKADLSSEMWAEDTIQLDNNDLVSSYVINGHGGYGPMDYSTQLKEAYLGKKDTIPGLIEKNFTDYQTTAGALMSTGVLCGPASEYCVLNISGNLIISTNLKCNKKALIFVDGNLTINSPLRNVQTNIMDASPSDGCIFVVGGNMTIAEGVSQSSSTVFAYDVIHGYFFVDGTTTIAHETSKSSTAIYDGVYINGGIHSQGGIILNRYLRLIDRLTYPVVAIDHHPKYGVLGGVFFGSNFNLQKIEVGFKPR</sequence>
<dbReference type="Proteomes" id="UP000033866">
    <property type="component" value="Unassembled WGS sequence"/>
</dbReference>
<name>A0A0G0BRM7_9BACT</name>
<dbReference type="AlphaFoldDB" id="A0A0G0BRM7"/>
<proteinExistence type="predicted"/>